<dbReference type="InterPro" id="IPR050320">
    <property type="entry name" value="N5-glutamine_MTase"/>
</dbReference>
<proteinExistence type="inferred from homology"/>
<evidence type="ECO:0000256" key="4">
    <source>
        <dbReference type="ARBA" id="ARBA00048391"/>
    </source>
</evidence>
<comment type="function">
    <text evidence="5">Methylates the class 1 translation termination release factors RF1/PrfA and RF2/PrfB on the glutamine residue of the universally conserved GGQ motif.</text>
</comment>
<dbReference type="KEGG" id="rhp:LPB142_10230"/>
<keyword evidence="3 5" id="KW-0949">S-adenosyl-L-methionine</keyword>
<dbReference type="HAMAP" id="MF_02126">
    <property type="entry name" value="RF_methyltr_PrmC"/>
    <property type="match status" value="1"/>
</dbReference>
<dbReference type="STRING" id="1850250.LPB142_10230"/>
<feature type="binding site" evidence="5">
    <location>
        <position position="182"/>
    </location>
    <ligand>
        <name>S-adenosyl-L-methionine</name>
        <dbReference type="ChEBI" id="CHEBI:59789"/>
    </ligand>
</feature>
<evidence type="ECO:0000313" key="9">
    <source>
        <dbReference type="Proteomes" id="UP000176562"/>
    </source>
</evidence>
<evidence type="ECO:0000259" key="6">
    <source>
        <dbReference type="Pfam" id="PF05175"/>
    </source>
</evidence>
<dbReference type="SUPFAM" id="SSF53335">
    <property type="entry name" value="S-adenosyl-L-methionine-dependent methyltransferases"/>
    <property type="match status" value="1"/>
</dbReference>
<feature type="domain" description="Methyltransferase small" evidence="6">
    <location>
        <begin position="97"/>
        <end position="190"/>
    </location>
</feature>
<dbReference type="PANTHER" id="PTHR18895:SF74">
    <property type="entry name" value="MTRF1L RELEASE FACTOR GLUTAMINE METHYLTRANSFERASE"/>
    <property type="match status" value="1"/>
</dbReference>
<dbReference type="CDD" id="cd02440">
    <property type="entry name" value="AdoMet_MTases"/>
    <property type="match status" value="1"/>
</dbReference>
<evidence type="ECO:0000256" key="2">
    <source>
        <dbReference type="ARBA" id="ARBA00022679"/>
    </source>
</evidence>
<dbReference type="RefSeq" id="WP_071166315.1">
    <property type="nucleotide sequence ID" value="NZ_CP017781.1"/>
</dbReference>
<keyword evidence="2 5" id="KW-0808">Transferase</keyword>
<dbReference type="EMBL" id="CP017781">
    <property type="protein sequence ID" value="AOZ69648.1"/>
    <property type="molecule type" value="Genomic_DNA"/>
</dbReference>
<keyword evidence="9" id="KW-1185">Reference proteome</keyword>
<dbReference type="GO" id="GO:0102559">
    <property type="term" value="F:peptide chain release factor N(5)-glutamine methyltransferase activity"/>
    <property type="evidence" value="ECO:0007669"/>
    <property type="project" value="UniProtKB-EC"/>
</dbReference>
<gene>
    <name evidence="5" type="primary">prmC</name>
    <name evidence="8" type="ORF">LPB142_10230</name>
</gene>
<dbReference type="NCBIfam" id="TIGR00536">
    <property type="entry name" value="hemK_fam"/>
    <property type="match status" value="1"/>
</dbReference>
<evidence type="ECO:0000256" key="3">
    <source>
        <dbReference type="ARBA" id="ARBA00022691"/>
    </source>
</evidence>
<feature type="binding site" evidence="5">
    <location>
        <begin position="116"/>
        <end position="120"/>
    </location>
    <ligand>
        <name>S-adenosyl-L-methionine</name>
        <dbReference type="ChEBI" id="CHEBI:59789"/>
    </ligand>
</feature>
<feature type="binding site" evidence="5">
    <location>
        <position position="139"/>
    </location>
    <ligand>
        <name>S-adenosyl-L-methionine</name>
        <dbReference type="ChEBI" id="CHEBI:59789"/>
    </ligand>
</feature>
<dbReference type="InterPro" id="IPR029063">
    <property type="entry name" value="SAM-dependent_MTases_sf"/>
</dbReference>
<sequence length="280" mass="28898">MIAQAALVAATRRLAGAGIEGAAGDARRLLAHALGLAPERLTLALQDPLSEAAQATFEALIAARAARQPVAQIVGERLFWGAPFRVTRDTLDPRPETEILVAAALEAPFARVLDLGTGTGCILISLLRERAEATGLGVDLSPAALEVAAENAAALGVAARSEFAVSDWFSGVAGLFDLIVSNPPYIAEAEMAGLSPEVRGWEPEGALTPGGDGLAPYRVIAAEARAHLVPGGRIGFEIGPTQGAAVAGMLRAAGFEAVEIRPDLDGRDRTVLARAPLDHA</sequence>
<dbReference type="GO" id="GO:0003676">
    <property type="term" value="F:nucleic acid binding"/>
    <property type="evidence" value="ECO:0007669"/>
    <property type="project" value="InterPro"/>
</dbReference>
<keyword evidence="1 5" id="KW-0489">Methyltransferase</keyword>
<dbReference type="Gene3D" id="1.10.8.10">
    <property type="entry name" value="DNA helicase RuvA subunit, C-terminal domain"/>
    <property type="match status" value="1"/>
</dbReference>
<dbReference type="GO" id="GO:0032259">
    <property type="term" value="P:methylation"/>
    <property type="evidence" value="ECO:0007669"/>
    <property type="project" value="UniProtKB-KW"/>
</dbReference>
<dbReference type="Proteomes" id="UP000176562">
    <property type="component" value="Chromosome"/>
</dbReference>
<reference evidence="8 9" key="1">
    <citation type="submission" date="2016-10" db="EMBL/GenBank/DDBJ databases">
        <title>Rhodobacter sp. LPB0142, isolated from sea water.</title>
        <authorList>
            <person name="Kim E."/>
            <person name="Yi H."/>
        </authorList>
    </citation>
    <scope>NUCLEOTIDE SEQUENCE [LARGE SCALE GENOMIC DNA]</scope>
    <source>
        <strain evidence="8 9">LPB0142</strain>
    </source>
</reference>
<dbReference type="InterPro" id="IPR040758">
    <property type="entry name" value="PrmC_N"/>
</dbReference>
<dbReference type="NCBIfam" id="TIGR03534">
    <property type="entry name" value="RF_mod_PrmC"/>
    <property type="match status" value="1"/>
</dbReference>
<evidence type="ECO:0000256" key="5">
    <source>
        <dbReference type="HAMAP-Rule" id="MF_02126"/>
    </source>
</evidence>
<dbReference type="Pfam" id="PF17827">
    <property type="entry name" value="PrmC_N"/>
    <property type="match status" value="1"/>
</dbReference>
<evidence type="ECO:0000259" key="7">
    <source>
        <dbReference type="Pfam" id="PF17827"/>
    </source>
</evidence>
<evidence type="ECO:0000313" key="8">
    <source>
        <dbReference type="EMBL" id="AOZ69648.1"/>
    </source>
</evidence>
<evidence type="ECO:0000256" key="1">
    <source>
        <dbReference type="ARBA" id="ARBA00022603"/>
    </source>
</evidence>
<dbReference type="EC" id="2.1.1.297" evidence="5"/>
<dbReference type="Gene3D" id="3.40.50.150">
    <property type="entry name" value="Vaccinia Virus protein VP39"/>
    <property type="match status" value="1"/>
</dbReference>
<comment type="similarity">
    <text evidence="5">Belongs to the protein N5-glutamine methyltransferase family. PrmC subfamily.</text>
</comment>
<feature type="binding site" evidence="5">
    <location>
        <begin position="182"/>
        <end position="185"/>
    </location>
    <ligand>
        <name>substrate</name>
    </ligand>
</feature>
<comment type="catalytic activity">
    <reaction evidence="4 5">
        <text>L-glutaminyl-[peptide chain release factor] + S-adenosyl-L-methionine = N(5)-methyl-L-glutaminyl-[peptide chain release factor] + S-adenosyl-L-homocysteine + H(+)</text>
        <dbReference type="Rhea" id="RHEA:42896"/>
        <dbReference type="Rhea" id="RHEA-COMP:10271"/>
        <dbReference type="Rhea" id="RHEA-COMP:10272"/>
        <dbReference type="ChEBI" id="CHEBI:15378"/>
        <dbReference type="ChEBI" id="CHEBI:30011"/>
        <dbReference type="ChEBI" id="CHEBI:57856"/>
        <dbReference type="ChEBI" id="CHEBI:59789"/>
        <dbReference type="ChEBI" id="CHEBI:61891"/>
        <dbReference type="EC" id="2.1.1.297"/>
    </reaction>
</comment>
<dbReference type="AlphaFoldDB" id="A0A1D9MCZ0"/>
<name>A0A1D9MCZ0_9RHOB</name>
<dbReference type="InterPro" id="IPR007848">
    <property type="entry name" value="Small_mtfrase_dom"/>
</dbReference>
<dbReference type="InterPro" id="IPR004556">
    <property type="entry name" value="HemK-like"/>
</dbReference>
<accession>A0A1D9MCZ0</accession>
<protein>
    <recommendedName>
        <fullName evidence="5">Release factor glutamine methyltransferase</fullName>
        <shortName evidence="5">RF MTase</shortName>
        <ecNumber evidence="5">2.1.1.297</ecNumber>
    </recommendedName>
    <alternativeName>
        <fullName evidence="5">N5-glutamine methyltransferase PrmC</fullName>
    </alternativeName>
    <alternativeName>
        <fullName evidence="5">Protein-(glutamine-N5) MTase PrmC</fullName>
    </alternativeName>
    <alternativeName>
        <fullName evidence="5">Protein-glutamine N-methyltransferase PrmC</fullName>
    </alternativeName>
</protein>
<dbReference type="InterPro" id="IPR002052">
    <property type="entry name" value="DNA_methylase_N6_adenine_CS"/>
</dbReference>
<organism evidence="8 9">
    <name type="scientific">Rhodobacter xanthinilyticus</name>
    <dbReference type="NCBI Taxonomy" id="1850250"/>
    <lineage>
        <taxon>Bacteria</taxon>
        <taxon>Pseudomonadati</taxon>
        <taxon>Pseudomonadota</taxon>
        <taxon>Alphaproteobacteria</taxon>
        <taxon>Rhodobacterales</taxon>
        <taxon>Rhodobacter group</taxon>
        <taxon>Rhodobacter</taxon>
    </lineage>
</organism>
<feature type="binding site" evidence="5">
    <location>
        <position position="168"/>
    </location>
    <ligand>
        <name>S-adenosyl-L-methionine</name>
        <dbReference type="ChEBI" id="CHEBI:59789"/>
    </ligand>
</feature>
<dbReference type="Pfam" id="PF05175">
    <property type="entry name" value="MTS"/>
    <property type="match status" value="1"/>
</dbReference>
<feature type="domain" description="Release factor glutamine methyltransferase N-terminal" evidence="7">
    <location>
        <begin position="6"/>
        <end position="75"/>
    </location>
</feature>
<dbReference type="PROSITE" id="PS00092">
    <property type="entry name" value="N6_MTASE"/>
    <property type="match status" value="1"/>
</dbReference>
<dbReference type="InterPro" id="IPR019874">
    <property type="entry name" value="RF_methyltr_PrmC"/>
</dbReference>
<dbReference type="PANTHER" id="PTHR18895">
    <property type="entry name" value="HEMK METHYLTRANSFERASE"/>
    <property type="match status" value="1"/>
</dbReference>